<protein>
    <submittedName>
        <fullName evidence="1">Uncharacterized protein</fullName>
    </submittedName>
</protein>
<proteinExistence type="predicted"/>
<dbReference type="Proteomes" id="UP001642487">
    <property type="component" value="Chromosome 5"/>
</dbReference>
<gene>
    <name evidence="1" type="ORF">CITCOLO1_LOCUS14059</name>
</gene>
<evidence type="ECO:0000313" key="1">
    <source>
        <dbReference type="EMBL" id="CAK9321951.1"/>
    </source>
</evidence>
<name>A0ABP0YSA5_9ROSI</name>
<evidence type="ECO:0000313" key="2">
    <source>
        <dbReference type="Proteomes" id="UP001642487"/>
    </source>
</evidence>
<sequence>MESRIFKGEIFAKKKKRLVTLDIFNNYGFEVCRRTSKVEGASARTSKLASMQGMEEHRGIRRAMSTPDVWELDTQLTVCMHEEINAQPRGVRRMRPASIEVSVAAPVWAAMCLWQKKE</sequence>
<reference evidence="1 2" key="1">
    <citation type="submission" date="2024-03" db="EMBL/GenBank/DDBJ databases">
        <authorList>
            <person name="Gkanogiannis A."/>
            <person name="Becerra Lopez-Lavalle L."/>
        </authorList>
    </citation>
    <scope>NUCLEOTIDE SEQUENCE [LARGE SCALE GENOMIC DNA]</scope>
</reference>
<dbReference type="EMBL" id="OZ021739">
    <property type="protein sequence ID" value="CAK9321951.1"/>
    <property type="molecule type" value="Genomic_DNA"/>
</dbReference>
<organism evidence="1 2">
    <name type="scientific">Citrullus colocynthis</name>
    <name type="common">colocynth</name>
    <dbReference type="NCBI Taxonomy" id="252529"/>
    <lineage>
        <taxon>Eukaryota</taxon>
        <taxon>Viridiplantae</taxon>
        <taxon>Streptophyta</taxon>
        <taxon>Embryophyta</taxon>
        <taxon>Tracheophyta</taxon>
        <taxon>Spermatophyta</taxon>
        <taxon>Magnoliopsida</taxon>
        <taxon>eudicotyledons</taxon>
        <taxon>Gunneridae</taxon>
        <taxon>Pentapetalae</taxon>
        <taxon>rosids</taxon>
        <taxon>fabids</taxon>
        <taxon>Cucurbitales</taxon>
        <taxon>Cucurbitaceae</taxon>
        <taxon>Benincaseae</taxon>
        <taxon>Citrullus</taxon>
    </lineage>
</organism>
<keyword evidence="2" id="KW-1185">Reference proteome</keyword>
<accession>A0ABP0YSA5</accession>